<dbReference type="RefSeq" id="WP_005923376.1">
    <property type="nucleotide sequence ID" value="NZ_CABKSE010000001.1"/>
</dbReference>
<proteinExistence type="predicted"/>
<dbReference type="AlphaFoldDB" id="A0A7J4XCZ4"/>
<feature type="transmembrane region" description="Helical" evidence="1">
    <location>
        <begin position="272"/>
        <end position="291"/>
    </location>
</feature>
<keyword evidence="1" id="KW-0472">Membrane</keyword>
<evidence type="ECO:0008006" key="4">
    <source>
        <dbReference type="Google" id="ProtNLM"/>
    </source>
</evidence>
<feature type="transmembrane region" description="Helical" evidence="1">
    <location>
        <begin position="248"/>
        <end position="266"/>
    </location>
</feature>
<evidence type="ECO:0000256" key="1">
    <source>
        <dbReference type="SAM" id="Phobius"/>
    </source>
</evidence>
<gene>
    <name evidence="2" type="ORF">F3F73_22205</name>
</gene>
<dbReference type="EMBL" id="VWMK01000033">
    <property type="protein sequence ID" value="KAA3757445.1"/>
    <property type="molecule type" value="Genomic_DNA"/>
</dbReference>
<evidence type="ECO:0000313" key="3">
    <source>
        <dbReference type="Proteomes" id="UP000422221"/>
    </source>
</evidence>
<comment type="caution">
    <text evidence="2">The sequence shown here is derived from an EMBL/GenBank/DDBJ whole genome shotgun (WGS) entry which is preliminary data.</text>
</comment>
<sequence>MIDTLFHIANDFFFFCIILSGIYLFIFALIALFRHSGKYPATEKKYRFALLVPLQTHIEDLKYPKELYTVITYNDPVLAVRELDENQYDIAVILGETTHVSPLLLQDINDAYDAGVMAMQLHHIIEHRPTGKIRRKAIREEIRNSIYRQGHVQAGLSSALEKTDIAIDAKWLKQNLKSPKSNLESRLLMQNIFIEYLHYAHVYSDSPRPLPYSMSKWKALSKLPVTLLAGNWDYADKLFRQLVPSWRVLFLICSIWCIIATCYAWTLSLRWWFLLFGLLFTLCLAIPDYLIEKKKK</sequence>
<reference evidence="2 3" key="1">
    <citation type="journal article" date="2019" name="Nat. Med.">
        <title>A library of human gut bacterial isolates paired with longitudinal multiomics data enables mechanistic microbiome research.</title>
        <authorList>
            <person name="Poyet M."/>
            <person name="Groussin M."/>
            <person name="Gibbons S.M."/>
            <person name="Avila-Pacheco J."/>
            <person name="Jiang X."/>
            <person name="Kearney S.M."/>
            <person name="Perrotta A.R."/>
            <person name="Berdy B."/>
            <person name="Zhao S."/>
            <person name="Lieberman T.D."/>
            <person name="Swanson P.K."/>
            <person name="Smith M."/>
            <person name="Roesemann S."/>
            <person name="Alexander J.E."/>
            <person name="Rich S.A."/>
            <person name="Livny J."/>
            <person name="Vlamakis H."/>
            <person name="Clish C."/>
            <person name="Bullock K."/>
            <person name="Deik A."/>
            <person name="Scott J."/>
            <person name="Pierce K.A."/>
            <person name="Xavier R.J."/>
            <person name="Alm E.J."/>
        </authorList>
    </citation>
    <scope>NUCLEOTIDE SEQUENCE [LARGE SCALE GENOMIC DNA]</scope>
    <source>
        <strain evidence="2 3">BIOML-A10</strain>
    </source>
</reference>
<dbReference type="Proteomes" id="UP000422221">
    <property type="component" value="Unassembled WGS sequence"/>
</dbReference>
<name>A0A7J4XCZ4_9BACE</name>
<evidence type="ECO:0000313" key="2">
    <source>
        <dbReference type="EMBL" id="KAA3757445.1"/>
    </source>
</evidence>
<keyword evidence="1" id="KW-0812">Transmembrane</keyword>
<protein>
    <recommendedName>
        <fullName evidence="4">Glycosyltransferase family 2 protein</fullName>
    </recommendedName>
</protein>
<organism evidence="2 3">
    <name type="scientific">Bacteroides salyersiae</name>
    <dbReference type="NCBI Taxonomy" id="291644"/>
    <lineage>
        <taxon>Bacteria</taxon>
        <taxon>Pseudomonadati</taxon>
        <taxon>Bacteroidota</taxon>
        <taxon>Bacteroidia</taxon>
        <taxon>Bacteroidales</taxon>
        <taxon>Bacteroidaceae</taxon>
        <taxon>Bacteroides</taxon>
    </lineage>
</organism>
<keyword evidence="1" id="KW-1133">Transmembrane helix</keyword>
<feature type="transmembrane region" description="Helical" evidence="1">
    <location>
        <begin position="12"/>
        <end position="33"/>
    </location>
</feature>
<accession>A0A7J4XCZ4</accession>